<gene>
    <name evidence="1" type="ORF">FN846DRAFT_930144</name>
</gene>
<sequence>MAGPKAAATSPKIPRSQQRFRNIPSTAPSAACFDVVLLGGPWAPLLTSAGIASPVIGALTLLSWLHGWHIASVALWVSASTFPSSAVVGRNVQLAIAIATDVSTEKERGHTLALVGLGEPIMSTALFSLGLLTERRGQRPRKRPSKGSGPQGLERPVLGYIGLLASLLQGGFSRRAKAGVVAKLACSAPPHFFSSQKQTARMLYLAATFLAVTSAALRSARRTGAGNGEFRSAVTILTIIHSSLYWWAGKDTAYVVGGVGMSL</sequence>
<keyword evidence="2" id="KW-1185">Reference proteome</keyword>
<organism evidence="1 2">
    <name type="scientific">Sphaerosporella brunnea</name>
    <dbReference type="NCBI Taxonomy" id="1250544"/>
    <lineage>
        <taxon>Eukaryota</taxon>
        <taxon>Fungi</taxon>
        <taxon>Dikarya</taxon>
        <taxon>Ascomycota</taxon>
        <taxon>Pezizomycotina</taxon>
        <taxon>Pezizomycetes</taxon>
        <taxon>Pezizales</taxon>
        <taxon>Pyronemataceae</taxon>
        <taxon>Sphaerosporella</taxon>
    </lineage>
</organism>
<evidence type="ECO:0000313" key="1">
    <source>
        <dbReference type="EMBL" id="KAA8913227.1"/>
    </source>
</evidence>
<dbReference type="Proteomes" id="UP000326924">
    <property type="component" value="Unassembled WGS sequence"/>
</dbReference>
<dbReference type="AlphaFoldDB" id="A0A5J5F8J9"/>
<dbReference type="InParanoid" id="A0A5J5F8J9"/>
<accession>A0A5J5F8J9</accession>
<evidence type="ECO:0000313" key="2">
    <source>
        <dbReference type="Proteomes" id="UP000326924"/>
    </source>
</evidence>
<dbReference type="OrthoDB" id="196650at2759"/>
<comment type="caution">
    <text evidence="1">The sequence shown here is derived from an EMBL/GenBank/DDBJ whole genome shotgun (WGS) entry which is preliminary data.</text>
</comment>
<proteinExistence type="predicted"/>
<reference evidence="1 2" key="1">
    <citation type="submission" date="2019-09" db="EMBL/GenBank/DDBJ databases">
        <title>Draft genome of the ectomycorrhizal ascomycete Sphaerosporella brunnea.</title>
        <authorList>
            <consortium name="DOE Joint Genome Institute"/>
            <person name="Benucci G.M."/>
            <person name="Marozzi G."/>
            <person name="Antonielli L."/>
            <person name="Sanchez S."/>
            <person name="Marco P."/>
            <person name="Wang X."/>
            <person name="Falini L.B."/>
            <person name="Barry K."/>
            <person name="Haridas S."/>
            <person name="Lipzen A."/>
            <person name="Labutti K."/>
            <person name="Grigoriev I.V."/>
            <person name="Murat C."/>
            <person name="Martin F."/>
            <person name="Albertini E."/>
            <person name="Donnini D."/>
            <person name="Bonito G."/>
        </authorList>
    </citation>
    <scope>NUCLEOTIDE SEQUENCE [LARGE SCALE GENOMIC DNA]</scope>
    <source>
        <strain evidence="1 2">Sb_GMNB300</strain>
    </source>
</reference>
<protein>
    <submittedName>
        <fullName evidence="1">Uncharacterized protein</fullName>
    </submittedName>
</protein>
<name>A0A5J5F8J9_9PEZI</name>
<dbReference type="EMBL" id="VXIS01000016">
    <property type="protein sequence ID" value="KAA8913227.1"/>
    <property type="molecule type" value="Genomic_DNA"/>
</dbReference>